<dbReference type="InterPro" id="IPR006935">
    <property type="entry name" value="Helicase/UvrB_N"/>
</dbReference>
<evidence type="ECO:0000259" key="1">
    <source>
        <dbReference type="PROSITE" id="PS51192"/>
    </source>
</evidence>
<dbReference type="GO" id="GO:0005829">
    <property type="term" value="C:cytosol"/>
    <property type="evidence" value="ECO:0007669"/>
    <property type="project" value="TreeGrafter"/>
</dbReference>
<evidence type="ECO:0000313" key="4">
    <source>
        <dbReference type="Proteomes" id="UP001333818"/>
    </source>
</evidence>
<dbReference type="GO" id="GO:0003677">
    <property type="term" value="F:DNA binding"/>
    <property type="evidence" value="ECO:0007669"/>
    <property type="project" value="InterPro"/>
</dbReference>
<dbReference type="Pfam" id="PF04851">
    <property type="entry name" value="ResIII"/>
    <property type="match status" value="1"/>
</dbReference>
<keyword evidence="4" id="KW-1185">Reference proteome</keyword>
<dbReference type="InterPro" id="IPR014001">
    <property type="entry name" value="Helicase_ATP-bd"/>
</dbReference>
<dbReference type="NCBIfam" id="TIGR04095">
    <property type="entry name" value="dnd_restrict_1"/>
    <property type="match status" value="1"/>
</dbReference>
<dbReference type="PANTHER" id="PTHR47396">
    <property type="entry name" value="TYPE I RESTRICTION ENZYME ECOKI R PROTEIN"/>
    <property type="match status" value="1"/>
</dbReference>
<dbReference type="SMART" id="SM00490">
    <property type="entry name" value="HELICc"/>
    <property type="match status" value="1"/>
</dbReference>
<organism evidence="3 4">
    <name type="scientific">Tumidithrix elongata BACA0141</name>
    <dbReference type="NCBI Taxonomy" id="2716417"/>
    <lineage>
        <taxon>Bacteria</taxon>
        <taxon>Bacillati</taxon>
        <taxon>Cyanobacteriota</taxon>
        <taxon>Cyanophyceae</taxon>
        <taxon>Pseudanabaenales</taxon>
        <taxon>Pseudanabaenaceae</taxon>
        <taxon>Tumidithrix</taxon>
        <taxon>Tumidithrix elongata</taxon>
    </lineage>
</organism>
<comment type="caution">
    <text evidence="3">The sequence shown here is derived from an EMBL/GenBank/DDBJ whole genome shotgun (WGS) entry which is preliminary data.</text>
</comment>
<gene>
    <name evidence="3" type="ORF">V2H45_22950</name>
</gene>
<dbReference type="InterPro" id="IPR050742">
    <property type="entry name" value="Helicase_Restrict-Modif_Enz"/>
</dbReference>
<dbReference type="EMBL" id="JAZBJZ010000148">
    <property type="protein sequence ID" value="MEE3719604.1"/>
    <property type="molecule type" value="Genomic_DNA"/>
</dbReference>
<dbReference type="InterPro" id="IPR024012">
    <property type="entry name" value="Dnd_restrict_put"/>
</dbReference>
<dbReference type="InterPro" id="IPR001650">
    <property type="entry name" value="Helicase_C-like"/>
</dbReference>
<dbReference type="InterPro" id="IPR027417">
    <property type="entry name" value="P-loop_NTPase"/>
</dbReference>
<dbReference type="SMART" id="SM00487">
    <property type="entry name" value="DEXDc"/>
    <property type="match status" value="1"/>
</dbReference>
<dbReference type="PROSITE" id="PS51194">
    <property type="entry name" value="HELICASE_CTER"/>
    <property type="match status" value="1"/>
</dbReference>
<dbReference type="PROSITE" id="PS51192">
    <property type="entry name" value="HELICASE_ATP_BIND_1"/>
    <property type="match status" value="1"/>
</dbReference>
<feature type="domain" description="Helicase ATP-binding" evidence="1">
    <location>
        <begin position="275"/>
        <end position="443"/>
    </location>
</feature>
<dbReference type="SUPFAM" id="SSF52540">
    <property type="entry name" value="P-loop containing nucleoside triphosphate hydrolases"/>
    <property type="match status" value="1"/>
</dbReference>
<dbReference type="Gene3D" id="3.40.50.300">
    <property type="entry name" value="P-loop containing nucleotide triphosphate hydrolases"/>
    <property type="match status" value="2"/>
</dbReference>
<proteinExistence type="predicted"/>
<dbReference type="CDD" id="cd09179">
    <property type="entry name" value="PLDc_N_DEXD_a"/>
    <property type="match status" value="1"/>
</dbReference>
<name>A0AAW9PVT5_9CYAN</name>
<evidence type="ECO:0000313" key="3">
    <source>
        <dbReference type="EMBL" id="MEE3719604.1"/>
    </source>
</evidence>
<accession>A0AAW9PVT5</accession>
<feature type="domain" description="Helicase C-terminal" evidence="2">
    <location>
        <begin position="524"/>
        <end position="687"/>
    </location>
</feature>
<dbReference type="Proteomes" id="UP001333818">
    <property type="component" value="Unassembled WGS sequence"/>
</dbReference>
<reference evidence="3" key="1">
    <citation type="submission" date="2024-01" db="EMBL/GenBank/DDBJ databases">
        <title>Bank of Algae and Cyanobacteria of the Azores (BACA) strain genomes.</title>
        <authorList>
            <person name="Luz R."/>
            <person name="Cordeiro R."/>
            <person name="Fonseca A."/>
            <person name="Goncalves V."/>
        </authorList>
    </citation>
    <scope>NUCLEOTIDE SEQUENCE</scope>
    <source>
        <strain evidence="3">BACA0141</strain>
    </source>
</reference>
<dbReference type="CDD" id="cd17926">
    <property type="entry name" value="DEXHc_RE"/>
    <property type="match status" value="1"/>
</dbReference>
<sequence>MALSNLKLKNEYRSDNCDLIQDFYIPCLENSFLYCRAVGFFSSTSMATVAKGLTALLHSGGKMRLVSSPCLSQEDAAAIAQGLSQREEIVTQSLLRELEQEFEEVVKDRLACLAWLLSKGLLEIKLAICKDIRSHRGIYHEKLGLFSDREGNLVAFTGSANESSSALMDNFECIDVFCSWEKGVRERALSKQENFLRLWENRTPSLDILDFPEAAKRSLLRLRPNNPPIESIPRKNSVVGEAEQCYIPIVSNPERGIPILPDTLSLRDYQKQAIANWFENHGRGTLKMATGSGKTITALAIATELHQKIGLQVLLIVCPYRHLVIQWERECQKFGLEPILAFEKVHNWQARLSTQLYNVRSGHQKFLTMIATNTTLIGQGLQSQLRYLPDKTLIVGDEAHNLGSKRLAESLPRNVGLRLALSATPERYFDELGTEALFDYFGAVIQPEFTLADAIRAGALVHYLYYPILVELTESETEKYAELTKKIGKAIALEGDSEIIAALLMQRARLLGSAANKLTALRELMQQRLETTHTLIYCGDGSVEDEVTETSTSQLNAVAQLLGSDLGYRVNTYTAETSLEERENLRLLFETGDLQGLVAIRCLDEGVDIPAIQTAIMLASSTNPRQFIQRRGRILRAHPNKTRATLFDTIVLPPDLGRDSMDVERNLLRKELQRFVEFANLADNCGEARLKLVDLQKRYGLLDL</sequence>
<dbReference type="AlphaFoldDB" id="A0AAW9PVT5"/>
<dbReference type="Pfam" id="PF00271">
    <property type="entry name" value="Helicase_C"/>
    <property type="match status" value="1"/>
</dbReference>
<protein>
    <submittedName>
        <fullName evidence="3">DNA phosphorothioation system restriction enzyme</fullName>
    </submittedName>
</protein>
<dbReference type="GO" id="GO:0005524">
    <property type="term" value="F:ATP binding"/>
    <property type="evidence" value="ECO:0007669"/>
    <property type="project" value="InterPro"/>
</dbReference>
<dbReference type="PANTHER" id="PTHR47396:SF1">
    <property type="entry name" value="ATP-DEPENDENT HELICASE IRC3-RELATED"/>
    <property type="match status" value="1"/>
</dbReference>
<evidence type="ECO:0000259" key="2">
    <source>
        <dbReference type="PROSITE" id="PS51194"/>
    </source>
</evidence>
<dbReference type="GO" id="GO:0016787">
    <property type="term" value="F:hydrolase activity"/>
    <property type="evidence" value="ECO:0007669"/>
    <property type="project" value="InterPro"/>
</dbReference>